<dbReference type="RefSeq" id="XP_001707614.1">
    <property type="nucleotide sequence ID" value="XM_001707562.1"/>
</dbReference>
<dbReference type="KEGG" id="gla:GL50803_007765"/>
<name>A8BE88_GIAIC</name>
<keyword evidence="3" id="KW-1185">Reference proteome</keyword>
<accession>A8BE88</accession>
<proteinExistence type="predicted"/>
<gene>
    <name evidence="2" type="ORF">GL50803_007765</name>
</gene>
<feature type="region of interest" description="Disordered" evidence="1">
    <location>
        <begin position="186"/>
        <end position="222"/>
    </location>
</feature>
<evidence type="ECO:0000256" key="1">
    <source>
        <dbReference type="SAM" id="MobiDB-lite"/>
    </source>
</evidence>
<dbReference type="VEuPathDB" id="GiardiaDB:GL50803_7765"/>
<sequence length="338" mass="37413">MLGTKLYYLDCNIRVCNPRQRREAPVFSGRIWFNSLMQFIEAVEQKLQSFVSTVDQMKIWYRKQGGKYRSIHVPEQEFLDTCSNSNVIVSYFLHGPSSSPMKRSPPLLAQKADGSSENIVSIVLNLKDTFSTWSGPNQSWIELARYYKASHLTGKELIDIPQDCRSLFTVEQDKAVSSVGVNTSSVDSVSVSTSMPPAPAEAASRPSTNERTSSKGKAKSVSVSTTTLPVSVTETGTEMDMGLLPQPKNQLPYSFYVDNSQYGSIYQQHFVSQPVGPAVPVEKNHSFNNAADFGDLRTHKPITQSDSLVHLTIPKVSAKAAYIITGVVYADIQAREEV</sequence>
<evidence type="ECO:0000313" key="3">
    <source>
        <dbReference type="Proteomes" id="UP000001548"/>
    </source>
</evidence>
<feature type="compositionally biased region" description="Low complexity" evidence="1">
    <location>
        <begin position="186"/>
        <end position="207"/>
    </location>
</feature>
<organism evidence="2 3">
    <name type="scientific">Giardia intestinalis (strain ATCC 50803 / WB clone C6)</name>
    <name type="common">Giardia lamblia</name>
    <dbReference type="NCBI Taxonomy" id="184922"/>
    <lineage>
        <taxon>Eukaryota</taxon>
        <taxon>Metamonada</taxon>
        <taxon>Diplomonadida</taxon>
        <taxon>Hexamitidae</taxon>
        <taxon>Giardiinae</taxon>
        <taxon>Giardia</taxon>
    </lineage>
</organism>
<reference evidence="2 3" key="1">
    <citation type="journal article" date="2007" name="Science">
        <title>Genomic minimalism in the early diverging intestinal parasite Giardia lamblia.</title>
        <authorList>
            <person name="Morrison H.G."/>
            <person name="McArthur A.G."/>
            <person name="Gillin F.D."/>
            <person name="Aley S.B."/>
            <person name="Adam R.D."/>
            <person name="Olsen G.J."/>
            <person name="Best A.A."/>
            <person name="Cande W.Z."/>
            <person name="Chen F."/>
            <person name="Cipriano M.J."/>
            <person name="Davids B.J."/>
            <person name="Dawson S.C."/>
            <person name="Elmendorf H.G."/>
            <person name="Hehl A.B."/>
            <person name="Holder M.E."/>
            <person name="Huse S.M."/>
            <person name="Kim U.U."/>
            <person name="Lasek-Nesselquist E."/>
            <person name="Manning G."/>
            <person name="Nigam A."/>
            <person name="Nixon J.E."/>
            <person name="Palm D."/>
            <person name="Passamaneck N.E."/>
            <person name="Prabhu A."/>
            <person name="Reich C.I."/>
            <person name="Reiner D.S."/>
            <person name="Samuelson J."/>
            <person name="Svard S.G."/>
            <person name="Sogin M.L."/>
        </authorList>
    </citation>
    <scope>NUCLEOTIDE SEQUENCE [LARGE SCALE GENOMIC DNA]</scope>
    <source>
        <strain evidence="2 3">WB C6</strain>
    </source>
</reference>
<comment type="caution">
    <text evidence="2">The sequence shown here is derived from an EMBL/GenBank/DDBJ whole genome shotgun (WGS) entry which is preliminary data.</text>
</comment>
<dbReference type="HOGENOM" id="CLU_822423_0_0_1"/>
<evidence type="ECO:0000313" key="2">
    <source>
        <dbReference type="EMBL" id="KAE8305816.1"/>
    </source>
</evidence>
<protein>
    <submittedName>
        <fullName evidence="2">Uncharacterized protein</fullName>
    </submittedName>
</protein>
<dbReference type="EMBL" id="AACB03000001">
    <property type="protein sequence ID" value="KAE8305816.1"/>
    <property type="molecule type" value="Genomic_DNA"/>
</dbReference>
<dbReference type="GeneID" id="5700516"/>
<dbReference type="Proteomes" id="UP000001548">
    <property type="component" value="Unassembled WGS sequence"/>
</dbReference>
<dbReference type="AlphaFoldDB" id="A8BE88"/>
<dbReference type="OMA" id="NQSWIEL"/>